<sequence>MSATVLREEYDNHPAAAANFSKVEEKFAKEEWKAYHLHYLQFVFQFIPGLVINPIQWVFDKGKGRICIDCSNGPDDLGSINTYIPKPKQDETGDECPPIHYQFAFKRFLRQILRMRITEPTSPILVHADDVETAFC</sequence>
<reference evidence="1" key="1">
    <citation type="submission" date="2023-08" db="EMBL/GenBank/DDBJ databases">
        <authorList>
            <person name="Audoor S."/>
            <person name="Bilcke G."/>
        </authorList>
    </citation>
    <scope>NUCLEOTIDE SEQUENCE</scope>
</reference>
<gene>
    <name evidence="1" type="ORF">CYCCA115_LOCUS14449</name>
</gene>
<proteinExistence type="predicted"/>
<dbReference type="Proteomes" id="UP001295423">
    <property type="component" value="Unassembled WGS sequence"/>
</dbReference>
<evidence type="ECO:0000313" key="1">
    <source>
        <dbReference type="EMBL" id="CAJ1953852.1"/>
    </source>
</evidence>
<dbReference type="EMBL" id="CAKOGP040001847">
    <property type="protein sequence ID" value="CAJ1953852.1"/>
    <property type="molecule type" value="Genomic_DNA"/>
</dbReference>
<comment type="caution">
    <text evidence="1">The sequence shown here is derived from an EMBL/GenBank/DDBJ whole genome shotgun (WGS) entry which is preliminary data.</text>
</comment>
<evidence type="ECO:0000313" key="2">
    <source>
        <dbReference type="Proteomes" id="UP001295423"/>
    </source>
</evidence>
<organism evidence="1 2">
    <name type="scientific">Cylindrotheca closterium</name>
    <dbReference type="NCBI Taxonomy" id="2856"/>
    <lineage>
        <taxon>Eukaryota</taxon>
        <taxon>Sar</taxon>
        <taxon>Stramenopiles</taxon>
        <taxon>Ochrophyta</taxon>
        <taxon>Bacillariophyta</taxon>
        <taxon>Bacillariophyceae</taxon>
        <taxon>Bacillariophycidae</taxon>
        <taxon>Bacillariales</taxon>
        <taxon>Bacillariaceae</taxon>
        <taxon>Cylindrotheca</taxon>
    </lineage>
</organism>
<accession>A0AAD2PV65</accession>
<protein>
    <submittedName>
        <fullName evidence="1">Uncharacterized protein</fullName>
    </submittedName>
</protein>
<keyword evidence="2" id="KW-1185">Reference proteome</keyword>
<name>A0AAD2PV65_9STRA</name>
<dbReference type="AlphaFoldDB" id="A0AAD2PV65"/>